<protein>
    <recommendedName>
        <fullName evidence="2">eCIS core domain-containing protein</fullName>
    </recommendedName>
</protein>
<dbReference type="Pfam" id="PF13699">
    <property type="entry name" value="eCIS_core"/>
    <property type="match status" value="1"/>
</dbReference>
<dbReference type="STRING" id="937777.Deipe_2543"/>
<gene>
    <name evidence="3" type="ordered locus">Deipe_2543</name>
</gene>
<dbReference type="HOGENOM" id="CLU_277950_0_0_0"/>
<evidence type="ECO:0000313" key="3">
    <source>
        <dbReference type="EMBL" id="AFZ68008.1"/>
    </source>
</evidence>
<feature type="region of interest" description="Disordered" evidence="1">
    <location>
        <begin position="845"/>
        <end position="864"/>
    </location>
</feature>
<proteinExistence type="predicted"/>
<dbReference type="KEGG" id="dpd:Deipe_2543"/>
<evidence type="ECO:0000259" key="2">
    <source>
        <dbReference type="Pfam" id="PF13699"/>
    </source>
</evidence>
<evidence type="ECO:0000313" key="4">
    <source>
        <dbReference type="Proteomes" id="UP000010467"/>
    </source>
</evidence>
<dbReference type="Proteomes" id="UP000010467">
    <property type="component" value="Chromosome"/>
</dbReference>
<reference evidence="4" key="1">
    <citation type="submission" date="2012-03" db="EMBL/GenBank/DDBJ databases">
        <title>Complete sequence of chromosome of Deinococcus peraridilitoris DSM 19664.</title>
        <authorList>
            <person name="Lucas S."/>
            <person name="Copeland A."/>
            <person name="Lapidus A."/>
            <person name="Glavina del Rio T."/>
            <person name="Dalin E."/>
            <person name="Tice H."/>
            <person name="Bruce D."/>
            <person name="Goodwin L."/>
            <person name="Pitluck S."/>
            <person name="Peters L."/>
            <person name="Mikhailova N."/>
            <person name="Lu M."/>
            <person name="Kyrpides N."/>
            <person name="Mavromatis K."/>
            <person name="Ivanova N."/>
            <person name="Brettin T."/>
            <person name="Detter J.C."/>
            <person name="Han C."/>
            <person name="Larimer F."/>
            <person name="Land M."/>
            <person name="Hauser L."/>
            <person name="Markowitz V."/>
            <person name="Cheng J.-F."/>
            <person name="Hugenholtz P."/>
            <person name="Woyke T."/>
            <person name="Wu D."/>
            <person name="Pukall R."/>
            <person name="Steenblock K."/>
            <person name="Brambilla E."/>
            <person name="Klenk H.-P."/>
            <person name="Eisen J.A."/>
        </authorList>
    </citation>
    <scope>NUCLEOTIDE SEQUENCE [LARGE SCALE GENOMIC DNA]</scope>
    <source>
        <strain evidence="4">DSM 19664 / LMG 22246 / CIP 109416 / KR-200</strain>
    </source>
</reference>
<dbReference type="AlphaFoldDB" id="L0A280"/>
<dbReference type="eggNOG" id="COG3064">
    <property type="taxonomic scope" value="Bacteria"/>
</dbReference>
<keyword evidence="4" id="KW-1185">Reference proteome</keyword>
<dbReference type="InterPro" id="IPR025295">
    <property type="entry name" value="eCIS_core_dom"/>
</dbReference>
<dbReference type="EMBL" id="CP003382">
    <property type="protein sequence ID" value="AFZ68008.1"/>
    <property type="molecule type" value="Genomic_DNA"/>
</dbReference>
<accession>L0A280</accession>
<evidence type="ECO:0000256" key="1">
    <source>
        <dbReference type="SAM" id="MobiDB-lite"/>
    </source>
</evidence>
<organism evidence="3 4">
    <name type="scientific">Deinococcus peraridilitoris (strain DSM 19664 / LMG 22246 / CIP 109416 / KR-200)</name>
    <dbReference type="NCBI Taxonomy" id="937777"/>
    <lineage>
        <taxon>Bacteria</taxon>
        <taxon>Thermotogati</taxon>
        <taxon>Deinococcota</taxon>
        <taxon>Deinococci</taxon>
        <taxon>Deinococcales</taxon>
        <taxon>Deinococcaceae</taxon>
        <taxon>Deinococcus</taxon>
    </lineage>
</organism>
<sequence>MEYARKPKSSIPARQFSLEPRTAVRPVLSSAPVHSALQRKTPLQRAITGFTATPVPAQRHAVEPVLRALDLRAQEARRLEEQRQILRKQVSEFGHVPQHALQAALQRQAERAGSVPVPMRPQSPADWVAVMRAQAQQAEGKWMNYQQSQQLASLQRQVAHRLVQAFRADRGPSTERYDTYAAHLVALQRHALSKPVVRVALGLIPVGEQPSLQRAMDVALQREQEQQAQDVWALQDHAVQRQLEQLEAAAAQPVLQRIQARRGAGNPLPEAVQRHLAQELNYDLSAVRIHADSEADILAKSVHAVAFTTGSDIFFRAGTYNPNTPGGLELLAHEVTHTVQQRQGRVGPGVDPDAGLEAEARRMGAKLARVMPSVHTLLPSNPHAPGVYSPKAALARVQDGAAQRVALKPLHDLQPSGHTVQRFGNPLSWAADKAKEGVASALSAIPGYRELSLALGRDLVTGKAMNGNPDVILDALALWVPGPLKDVLRALKETGAIPKAWAWFGAELGRLNLGGAWSEVTAAIGRADLAAAKGTLTRRIAGLRSLIVGSTRKIAEIGLAALAAGLGPVGQQVIARLQQDGDLILQVLRNPVKFAGHLLSALKDGFGNFARNASRHLQNGLGQWLSGASGITFPAKLDLSGVLMTALSVMGLTYQALRGRLVRSLGRNGEAQVQAAEGTLDTFKSLRGGLHRADEIKANQGSMGGEIVRRLKSEVTKSVVMAGITKVATMLIPGGGFATALIGAFHSVQFLIEQGRQIMGVVTSAVQSVGAIAAGNISAAVSGVEASLARSIPVALGFLGKVLGLGNIGTKVKAVIQKVRGKLDAVLDKVVVRLKGLIGRKPASVRTADESKGDQRSLAQKQESVTMASQAAASALKTYSTDKPALLSRLEGIKKNFKLKTIRLDELDEFRSSVYVEINPSATTKAEHTMFYPIDPEFELDAKGIRMTFRTRAGKKFETTIGRSGHIRNAAGFDLDLTTLGRGVTQNPANKVVNAGQNSAHIIANWFGGSGYKKSLNLLATSDHYNKRVMGGIEHRIAAWVGQYQISRFNLYIRVDWGVVEEHRLFASIESAVASLTGITDPGRLTQMRHRIARRLAGELTPVLKAVEDVEYTGHGKDSGGKPHRMPGQNAGFDRWLRI</sequence>
<feature type="domain" description="eCIS core" evidence="2">
    <location>
        <begin position="267"/>
        <end position="344"/>
    </location>
</feature>
<dbReference type="PATRIC" id="fig|937777.3.peg.2550"/>
<name>L0A280_DEIPD</name>
<dbReference type="OrthoDB" id="7387101at2"/>